<dbReference type="InterPro" id="IPR029058">
    <property type="entry name" value="AB_hydrolase_fold"/>
</dbReference>
<dbReference type="RefSeq" id="WP_204699433.1">
    <property type="nucleotide sequence ID" value="NZ_JAFBEC010000014.1"/>
</dbReference>
<evidence type="ECO:0000259" key="2">
    <source>
        <dbReference type="Pfam" id="PF00561"/>
    </source>
</evidence>
<sequence length="268" mass="30049">MGHFIETFDQTTLFVEDIGEGTPVIFLHGWPVNHRMFDHQMAVLPEKGYRFIGVDLRGFGKSDKPSSGYTYDALADDLRAVIDELQLDDAVLAGFSMGGAIAIRYMARHEGKGIRKLALLGAAAPVFTERDDFQFGIPKDNVNGLIEGSYEDRAKMLEDFGELFFGHEPSEAYNRWFHSLAMDASPHATIACARTLRDADLRDDLSAIEVPTAILHGKNDEICPFDLAEVMESGIEAAEIVPFNDSGHSLFYDEREKFTEELIRFFEK</sequence>
<reference evidence="3 4" key="1">
    <citation type="submission" date="2021-01" db="EMBL/GenBank/DDBJ databases">
        <title>Genomic Encyclopedia of Type Strains, Phase IV (KMG-IV): sequencing the most valuable type-strain genomes for metagenomic binning, comparative biology and taxonomic classification.</title>
        <authorList>
            <person name="Goeker M."/>
        </authorList>
    </citation>
    <scope>NUCLEOTIDE SEQUENCE [LARGE SCALE GENOMIC DNA]</scope>
    <source>
        <strain evidence="3 4">DSM 25540</strain>
    </source>
</reference>
<dbReference type="PANTHER" id="PTHR43798:SF31">
    <property type="entry name" value="AB HYDROLASE SUPERFAMILY PROTEIN YCLE"/>
    <property type="match status" value="1"/>
</dbReference>
<proteinExistence type="predicted"/>
<name>A0ABS2PGQ3_9BACL</name>
<dbReference type="InterPro" id="IPR000639">
    <property type="entry name" value="Epox_hydrolase-like"/>
</dbReference>
<dbReference type="SUPFAM" id="SSF53474">
    <property type="entry name" value="alpha/beta-Hydrolases"/>
    <property type="match status" value="1"/>
</dbReference>
<accession>A0ABS2PGQ3</accession>
<evidence type="ECO:0000256" key="1">
    <source>
        <dbReference type="ARBA" id="ARBA00022801"/>
    </source>
</evidence>
<gene>
    <name evidence="3" type="ORF">JOD17_003735</name>
</gene>
<dbReference type="EMBL" id="JAFBEC010000014">
    <property type="protein sequence ID" value="MBM7634613.1"/>
    <property type="molecule type" value="Genomic_DNA"/>
</dbReference>
<dbReference type="PRINTS" id="PR00111">
    <property type="entry name" value="ABHYDROLASE"/>
</dbReference>
<keyword evidence="4" id="KW-1185">Reference proteome</keyword>
<evidence type="ECO:0000313" key="4">
    <source>
        <dbReference type="Proteomes" id="UP000741863"/>
    </source>
</evidence>
<protein>
    <submittedName>
        <fullName evidence="3">Pimeloyl-ACP methyl ester carboxylesterase</fullName>
    </submittedName>
</protein>
<evidence type="ECO:0000313" key="3">
    <source>
        <dbReference type="EMBL" id="MBM7634613.1"/>
    </source>
</evidence>
<keyword evidence="1" id="KW-0378">Hydrolase</keyword>
<feature type="domain" description="AB hydrolase-1" evidence="2">
    <location>
        <begin position="23"/>
        <end position="254"/>
    </location>
</feature>
<dbReference type="Gene3D" id="3.40.50.1820">
    <property type="entry name" value="alpha/beta hydrolase"/>
    <property type="match status" value="1"/>
</dbReference>
<dbReference type="PRINTS" id="PR00412">
    <property type="entry name" value="EPOXHYDRLASE"/>
</dbReference>
<dbReference type="Pfam" id="PF00561">
    <property type="entry name" value="Abhydrolase_1"/>
    <property type="match status" value="1"/>
</dbReference>
<organism evidence="3 4">
    <name type="scientific">Geomicrobium sediminis</name>
    <dbReference type="NCBI Taxonomy" id="1347788"/>
    <lineage>
        <taxon>Bacteria</taxon>
        <taxon>Bacillati</taxon>
        <taxon>Bacillota</taxon>
        <taxon>Bacilli</taxon>
        <taxon>Bacillales</taxon>
        <taxon>Geomicrobium</taxon>
    </lineage>
</organism>
<dbReference type="InterPro" id="IPR050266">
    <property type="entry name" value="AB_hydrolase_sf"/>
</dbReference>
<dbReference type="Proteomes" id="UP000741863">
    <property type="component" value="Unassembled WGS sequence"/>
</dbReference>
<dbReference type="PANTHER" id="PTHR43798">
    <property type="entry name" value="MONOACYLGLYCEROL LIPASE"/>
    <property type="match status" value="1"/>
</dbReference>
<comment type="caution">
    <text evidence="3">The sequence shown here is derived from an EMBL/GenBank/DDBJ whole genome shotgun (WGS) entry which is preliminary data.</text>
</comment>
<dbReference type="InterPro" id="IPR000073">
    <property type="entry name" value="AB_hydrolase_1"/>
</dbReference>